<evidence type="ECO:0000313" key="5">
    <source>
        <dbReference type="Proteomes" id="UP000239724"/>
    </source>
</evidence>
<feature type="domain" description="ABC transporter" evidence="3">
    <location>
        <begin position="15"/>
        <end position="246"/>
    </location>
</feature>
<gene>
    <name evidence="4" type="ORF">CCS01_23790</name>
</gene>
<protein>
    <submittedName>
        <fullName evidence="4">ABC transporter</fullName>
    </submittedName>
</protein>
<dbReference type="GO" id="GO:0016887">
    <property type="term" value="F:ATP hydrolysis activity"/>
    <property type="evidence" value="ECO:0007669"/>
    <property type="project" value="InterPro"/>
</dbReference>
<dbReference type="PANTHER" id="PTHR43790">
    <property type="entry name" value="CARBOHYDRATE TRANSPORT ATP-BINDING PROTEIN MG119-RELATED"/>
    <property type="match status" value="1"/>
</dbReference>
<evidence type="ECO:0000256" key="1">
    <source>
        <dbReference type="ARBA" id="ARBA00022741"/>
    </source>
</evidence>
<dbReference type="CDD" id="cd03215">
    <property type="entry name" value="ABC_Carb_Monos_II"/>
    <property type="match status" value="1"/>
</dbReference>
<keyword evidence="2" id="KW-0067">ATP-binding</keyword>
<dbReference type="PROSITE" id="PS00211">
    <property type="entry name" value="ABC_TRANSPORTER_1"/>
    <property type="match status" value="2"/>
</dbReference>
<dbReference type="RefSeq" id="WP_104521318.1">
    <property type="nucleotide sequence ID" value="NZ_NHRY01000239.1"/>
</dbReference>
<name>A0A2S6N282_RHOGL</name>
<dbReference type="GO" id="GO:0005524">
    <property type="term" value="F:ATP binding"/>
    <property type="evidence" value="ECO:0007669"/>
    <property type="project" value="UniProtKB-KW"/>
</dbReference>
<keyword evidence="1" id="KW-0547">Nucleotide-binding</keyword>
<dbReference type="SMART" id="SM00382">
    <property type="entry name" value="AAA"/>
    <property type="match status" value="1"/>
</dbReference>
<dbReference type="SUPFAM" id="SSF52540">
    <property type="entry name" value="P-loop containing nucleoside triphosphate hydrolases"/>
    <property type="match status" value="2"/>
</dbReference>
<dbReference type="CDD" id="cd03216">
    <property type="entry name" value="ABC_Carb_Monos_I"/>
    <property type="match status" value="1"/>
</dbReference>
<dbReference type="InterPro" id="IPR003439">
    <property type="entry name" value="ABC_transporter-like_ATP-bd"/>
</dbReference>
<comment type="caution">
    <text evidence="4">The sequence shown here is derived from an EMBL/GenBank/DDBJ whole genome shotgun (WGS) entry which is preliminary data.</text>
</comment>
<reference evidence="4 5" key="1">
    <citation type="journal article" date="2018" name="Arch. Microbiol.">
        <title>New insights into the metabolic potential of the phototrophic purple bacterium Rhodopila globiformis DSM 161(T) from its draft genome sequence and evidence for a vanadium-dependent nitrogenase.</title>
        <authorList>
            <person name="Imhoff J.F."/>
            <person name="Rahn T."/>
            <person name="Kunzel S."/>
            <person name="Neulinger S.C."/>
        </authorList>
    </citation>
    <scope>NUCLEOTIDE SEQUENCE [LARGE SCALE GENOMIC DNA]</scope>
    <source>
        <strain evidence="4 5">DSM 161</strain>
    </source>
</reference>
<dbReference type="Gene3D" id="3.40.50.300">
    <property type="entry name" value="P-loop containing nucleotide triphosphate hydrolases"/>
    <property type="match status" value="2"/>
</dbReference>
<dbReference type="OrthoDB" id="9805029at2"/>
<dbReference type="AlphaFoldDB" id="A0A2S6N282"/>
<dbReference type="InterPro" id="IPR003593">
    <property type="entry name" value="AAA+_ATPase"/>
</dbReference>
<dbReference type="PROSITE" id="PS50893">
    <property type="entry name" value="ABC_TRANSPORTER_2"/>
    <property type="match status" value="2"/>
</dbReference>
<evidence type="ECO:0000313" key="4">
    <source>
        <dbReference type="EMBL" id="PPQ28727.1"/>
    </source>
</evidence>
<evidence type="ECO:0000259" key="3">
    <source>
        <dbReference type="PROSITE" id="PS50893"/>
    </source>
</evidence>
<dbReference type="InterPro" id="IPR017871">
    <property type="entry name" value="ABC_transporter-like_CS"/>
</dbReference>
<dbReference type="Pfam" id="PF00005">
    <property type="entry name" value="ABC_tran"/>
    <property type="match status" value="2"/>
</dbReference>
<dbReference type="Proteomes" id="UP000239724">
    <property type="component" value="Unassembled WGS sequence"/>
</dbReference>
<accession>A0A2S6N282</accession>
<evidence type="ECO:0000256" key="2">
    <source>
        <dbReference type="ARBA" id="ARBA00022840"/>
    </source>
</evidence>
<feature type="domain" description="ABC transporter" evidence="3">
    <location>
        <begin position="264"/>
        <end position="510"/>
    </location>
</feature>
<organism evidence="4 5">
    <name type="scientific">Rhodopila globiformis</name>
    <name type="common">Rhodopseudomonas globiformis</name>
    <dbReference type="NCBI Taxonomy" id="1071"/>
    <lineage>
        <taxon>Bacteria</taxon>
        <taxon>Pseudomonadati</taxon>
        <taxon>Pseudomonadota</taxon>
        <taxon>Alphaproteobacteria</taxon>
        <taxon>Acetobacterales</taxon>
        <taxon>Acetobacteraceae</taxon>
        <taxon>Rhodopila</taxon>
    </lineage>
</organism>
<dbReference type="EMBL" id="NHRY01000239">
    <property type="protein sequence ID" value="PPQ28727.1"/>
    <property type="molecule type" value="Genomic_DNA"/>
</dbReference>
<dbReference type="InterPro" id="IPR027417">
    <property type="entry name" value="P-loop_NTPase"/>
</dbReference>
<dbReference type="InterPro" id="IPR050107">
    <property type="entry name" value="ABC_carbohydrate_import_ATPase"/>
</dbReference>
<sequence length="523" mass="55623">MTEPTPEPTPLGPLLTMTGMTKRYPGTLACDHVSLTVERNQIHALLGENGAGKSTLVKVIYGVVRPDAGEMRWEGRTVAIHSPGQAQRLGIGMVFQHFSLFEALTVAENLALGLGSARERVGLRQRIVAVSRDYGLPLDPDRVVHDLSVGERQRIEIVRCLLQNPKLLIMDEPTSVLTPGEVQALFVTLRRLAREGCSILYISHKLEEVRALCSAATIMRLGRNVAACNPAEKSVKDLAELMIAADLRTPPPRPPLPAGAPPRLVLDRLSVRSPHQFGTDLKDVSLSIAGGEILGIAGIAGNGQGELMDALSGEILAGRPDSVRIDGVAVGRMGPQDRRRLRGCFVPEERNGHAAVTTMSLAENALLSGYLRGALVRFGLIDRKRTSAFAETIIRRFDVRAIGPKAEARSLSGGNLQKFLVGREVLQNPVVLVINQPTWGVDAGAALAIQEAIMELAAAGAAVTILSQDLDEIFLLADRIAVIAGGRVSEPVPARSASVESIGRLMGGGPAHAGAHGALAHAG</sequence>
<proteinExistence type="predicted"/>
<keyword evidence="5" id="KW-1185">Reference proteome</keyword>
<dbReference type="PANTHER" id="PTHR43790:SF4">
    <property type="entry name" value="GUANOSINE IMPORT ATP-BINDING PROTEIN NUPO"/>
    <property type="match status" value="1"/>
</dbReference>